<evidence type="ECO:0000256" key="12">
    <source>
        <dbReference type="ARBA" id="ARBA00023136"/>
    </source>
</evidence>
<dbReference type="CDD" id="cd16917">
    <property type="entry name" value="HATPase_UhpB-NarQ-NarX-like"/>
    <property type="match status" value="1"/>
</dbReference>
<feature type="transmembrane region" description="Helical" evidence="13">
    <location>
        <begin position="170"/>
        <end position="187"/>
    </location>
</feature>
<protein>
    <recommendedName>
        <fullName evidence="3">histidine kinase</fullName>
        <ecNumber evidence="3">2.7.13.3</ecNumber>
    </recommendedName>
</protein>
<dbReference type="Pfam" id="PF07730">
    <property type="entry name" value="HisKA_3"/>
    <property type="match status" value="1"/>
</dbReference>
<dbReference type="GO" id="GO:0005524">
    <property type="term" value="F:ATP binding"/>
    <property type="evidence" value="ECO:0007669"/>
    <property type="project" value="UniProtKB-KW"/>
</dbReference>
<dbReference type="EMBL" id="JACJVQ010000013">
    <property type="protein sequence ID" value="MBB6635492.1"/>
    <property type="molecule type" value="Genomic_DNA"/>
</dbReference>
<dbReference type="Gene3D" id="1.20.5.1930">
    <property type="match status" value="1"/>
</dbReference>
<dbReference type="PANTHER" id="PTHR24421">
    <property type="entry name" value="NITRATE/NITRITE SENSOR PROTEIN NARX-RELATED"/>
    <property type="match status" value="1"/>
</dbReference>
<keyword evidence="11" id="KW-0902">Two-component regulatory system</keyword>
<evidence type="ECO:0000256" key="10">
    <source>
        <dbReference type="ARBA" id="ARBA00022989"/>
    </source>
</evidence>
<feature type="transmembrane region" description="Helical" evidence="13">
    <location>
        <begin position="234"/>
        <end position="256"/>
    </location>
</feature>
<name>A0A841SW83_9BACL</name>
<feature type="transmembrane region" description="Helical" evidence="13">
    <location>
        <begin position="23"/>
        <end position="43"/>
    </location>
</feature>
<evidence type="ECO:0000256" key="6">
    <source>
        <dbReference type="ARBA" id="ARBA00022692"/>
    </source>
</evidence>
<dbReference type="InterPro" id="IPR050482">
    <property type="entry name" value="Sensor_HK_TwoCompSys"/>
</dbReference>
<feature type="transmembrane region" description="Helical" evidence="13">
    <location>
        <begin position="138"/>
        <end position="158"/>
    </location>
</feature>
<keyword evidence="9" id="KW-0067">ATP-binding</keyword>
<evidence type="ECO:0000256" key="7">
    <source>
        <dbReference type="ARBA" id="ARBA00022741"/>
    </source>
</evidence>
<organism evidence="15 16">
    <name type="scientific">Cohnella thailandensis</name>
    <dbReference type="NCBI Taxonomy" id="557557"/>
    <lineage>
        <taxon>Bacteria</taxon>
        <taxon>Bacillati</taxon>
        <taxon>Bacillota</taxon>
        <taxon>Bacilli</taxon>
        <taxon>Bacillales</taxon>
        <taxon>Paenibacillaceae</taxon>
        <taxon>Cohnella</taxon>
    </lineage>
</organism>
<evidence type="ECO:0000313" key="16">
    <source>
        <dbReference type="Proteomes" id="UP000535838"/>
    </source>
</evidence>
<dbReference type="InterPro" id="IPR036890">
    <property type="entry name" value="HATPase_C_sf"/>
</dbReference>
<dbReference type="SUPFAM" id="SSF55874">
    <property type="entry name" value="ATPase domain of HSP90 chaperone/DNA topoisomerase II/histidine kinase"/>
    <property type="match status" value="1"/>
</dbReference>
<feature type="transmembrane region" description="Helical" evidence="13">
    <location>
        <begin position="83"/>
        <end position="106"/>
    </location>
</feature>
<evidence type="ECO:0000256" key="4">
    <source>
        <dbReference type="ARBA" id="ARBA00022475"/>
    </source>
</evidence>
<dbReference type="Proteomes" id="UP000535838">
    <property type="component" value="Unassembled WGS sequence"/>
</dbReference>
<dbReference type="EC" id="2.7.13.3" evidence="3"/>
<feature type="transmembrane region" description="Helical" evidence="13">
    <location>
        <begin position="113"/>
        <end position="132"/>
    </location>
</feature>
<feature type="domain" description="Histidine kinase" evidence="14">
    <location>
        <begin position="516"/>
        <end position="719"/>
    </location>
</feature>
<dbReference type="GO" id="GO:0005886">
    <property type="term" value="C:plasma membrane"/>
    <property type="evidence" value="ECO:0007669"/>
    <property type="project" value="UniProtKB-SubCell"/>
</dbReference>
<feature type="transmembrane region" description="Helical" evidence="13">
    <location>
        <begin position="307"/>
        <end position="331"/>
    </location>
</feature>
<accession>A0A841SW83</accession>
<sequence>MTNAEWKPSNPLDGRYPRGWRSLLRWSAFLVCAAYAGLFLWRIPAYYVYLREQCLQGSCELSVLTPLPAETAARMGLSPGGFAGLYTGISLADFAVYFATAAIILFKRPREPISWLAASALVSFHSSSFIVVQWTRLGWLADLMSDLSSLIFVLFLTLFPNGKVVIKPMFGAIVALSLVRSVAWYFPEQPWGAAQWPIWATLLWMLLLYGTIIWNQFIRYRRYAEVSEKQQTKWVVYGLLLSVSGLLALSAAPLLYDRQFYYTASPEAMFALDVAVLLVMLPIPATLGISMLRRRLWDIDPIVTRTLVYGCLSAVVITLYSLTVWYLSILFRSGPNMVFSIIGAGFVAVVFAPLKEKLQRGINRVVYGVQSDPFSVLEKLGTRLKEPSSPEEVLDIVVRTVKDSLRLPYAAIQVTHQGEALRVASAGNEEGGDVKRLPLIAGGEEFGTLFVSTRGPDESFQEADWKLLRVLARQAGTVVQAVKQAMDIRMLLDDLQDTREKLVFAREEERRSMRKNLHDDIAPRLAAMRLTASLVEDWIRKDPNRAIGIMNKFKQDIGDTVNEIRGIVYDLRPQALDELGLSGAIRQRVGQLLELQKMKDFETAVRLSVDLELPEQLPPLPAAVEVGAYRIVTEALLNVVKHAKASRCRVRIALRPDAGEMQIDVVDDGIGLGSGPKPSDGGLGLFSLKERAEELGGGCTVTSGESGGTRVSAALPLRTQLFGGGID</sequence>
<evidence type="ECO:0000256" key="13">
    <source>
        <dbReference type="SAM" id="Phobius"/>
    </source>
</evidence>
<dbReference type="SMART" id="SM00387">
    <property type="entry name" value="HATPase_c"/>
    <property type="match status" value="1"/>
</dbReference>
<dbReference type="GO" id="GO:0000155">
    <property type="term" value="F:phosphorelay sensor kinase activity"/>
    <property type="evidence" value="ECO:0007669"/>
    <property type="project" value="InterPro"/>
</dbReference>
<dbReference type="GO" id="GO:0046983">
    <property type="term" value="F:protein dimerization activity"/>
    <property type="evidence" value="ECO:0007669"/>
    <property type="project" value="InterPro"/>
</dbReference>
<evidence type="ECO:0000256" key="3">
    <source>
        <dbReference type="ARBA" id="ARBA00012438"/>
    </source>
</evidence>
<keyword evidence="12 13" id="KW-0472">Membrane</keyword>
<evidence type="ECO:0000256" key="9">
    <source>
        <dbReference type="ARBA" id="ARBA00022840"/>
    </source>
</evidence>
<evidence type="ECO:0000256" key="1">
    <source>
        <dbReference type="ARBA" id="ARBA00000085"/>
    </source>
</evidence>
<keyword evidence="8 15" id="KW-0418">Kinase</keyword>
<keyword evidence="5" id="KW-0808">Transferase</keyword>
<evidence type="ECO:0000256" key="2">
    <source>
        <dbReference type="ARBA" id="ARBA00004651"/>
    </source>
</evidence>
<dbReference type="AlphaFoldDB" id="A0A841SW83"/>
<dbReference type="InterPro" id="IPR003594">
    <property type="entry name" value="HATPase_dom"/>
</dbReference>
<reference evidence="15 16" key="1">
    <citation type="submission" date="2020-08" db="EMBL/GenBank/DDBJ databases">
        <title>Cohnella phylogeny.</title>
        <authorList>
            <person name="Dunlap C."/>
        </authorList>
    </citation>
    <scope>NUCLEOTIDE SEQUENCE [LARGE SCALE GENOMIC DNA]</scope>
    <source>
        <strain evidence="15 16">DSM 25241</strain>
    </source>
</reference>
<comment type="subcellular location">
    <subcellularLocation>
        <location evidence="2">Cell membrane</location>
        <topology evidence="2">Multi-pass membrane protein</topology>
    </subcellularLocation>
</comment>
<dbReference type="SUPFAM" id="SSF55781">
    <property type="entry name" value="GAF domain-like"/>
    <property type="match status" value="1"/>
</dbReference>
<evidence type="ECO:0000256" key="8">
    <source>
        <dbReference type="ARBA" id="ARBA00022777"/>
    </source>
</evidence>
<keyword evidence="16" id="KW-1185">Reference proteome</keyword>
<keyword evidence="7" id="KW-0547">Nucleotide-binding</keyword>
<comment type="catalytic activity">
    <reaction evidence="1">
        <text>ATP + protein L-histidine = ADP + protein N-phospho-L-histidine.</text>
        <dbReference type="EC" id="2.7.13.3"/>
    </reaction>
</comment>
<dbReference type="Gene3D" id="3.30.565.10">
    <property type="entry name" value="Histidine kinase-like ATPase, C-terminal domain"/>
    <property type="match status" value="1"/>
</dbReference>
<feature type="transmembrane region" description="Helical" evidence="13">
    <location>
        <begin position="337"/>
        <end position="354"/>
    </location>
</feature>
<comment type="caution">
    <text evidence="15">The sequence shown here is derived from an EMBL/GenBank/DDBJ whole genome shotgun (WGS) entry which is preliminary data.</text>
</comment>
<evidence type="ECO:0000256" key="5">
    <source>
        <dbReference type="ARBA" id="ARBA00022679"/>
    </source>
</evidence>
<proteinExistence type="predicted"/>
<dbReference type="RefSeq" id="WP_185120717.1">
    <property type="nucleotide sequence ID" value="NZ_JACJVQ010000013.1"/>
</dbReference>
<gene>
    <name evidence="15" type="ORF">H7B67_15340</name>
</gene>
<dbReference type="Pfam" id="PF02518">
    <property type="entry name" value="HATPase_c"/>
    <property type="match status" value="1"/>
</dbReference>
<evidence type="ECO:0000313" key="15">
    <source>
        <dbReference type="EMBL" id="MBB6635492.1"/>
    </source>
</evidence>
<dbReference type="InterPro" id="IPR011712">
    <property type="entry name" value="Sig_transdc_His_kin_sub3_dim/P"/>
</dbReference>
<dbReference type="Gene3D" id="3.30.450.40">
    <property type="match status" value="1"/>
</dbReference>
<feature type="transmembrane region" description="Helical" evidence="13">
    <location>
        <begin position="268"/>
        <end position="287"/>
    </location>
</feature>
<dbReference type="InterPro" id="IPR005467">
    <property type="entry name" value="His_kinase_dom"/>
</dbReference>
<keyword evidence="4" id="KW-1003">Cell membrane</keyword>
<evidence type="ECO:0000259" key="14">
    <source>
        <dbReference type="PROSITE" id="PS50109"/>
    </source>
</evidence>
<feature type="transmembrane region" description="Helical" evidence="13">
    <location>
        <begin position="193"/>
        <end position="214"/>
    </location>
</feature>
<dbReference type="PROSITE" id="PS50109">
    <property type="entry name" value="HIS_KIN"/>
    <property type="match status" value="1"/>
</dbReference>
<keyword evidence="10 13" id="KW-1133">Transmembrane helix</keyword>
<dbReference type="InterPro" id="IPR029016">
    <property type="entry name" value="GAF-like_dom_sf"/>
</dbReference>
<keyword evidence="6 13" id="KW-0812">Transmembrane</keyword>
<evidence type="ECO:0000256" key="11">
    <source>
        <dbReference type="ARBA" id="ARBA00023012"/>
    </source>
</evidence>
<dbReference type="PANTHER" id="PTHR24421:SF37">
    <property type="entry name" value="SENSOR HISTIDINE KINASE NARS"/>
    <property type="match status" value="1"/>
</dbReference>